<feature type="signal peptide" evidence="2">
    <location>
        <begin position="1"/>
        <end position="19"/>
    </location>
</feature>
<evidence type="ECO:0000259" key="3">
    <source>
        <dbReference type="PROSITE" id="PS50835"/>
    </source>
</evidence>
<sequence length="1389" mass="145047">MMKYFLLFFISFWQLTSYANDECSNAIELIPGTTCNYSSGTFSGSTLSGSAPSCATSAMQDVWYKFTATDGMMGITVLAQSGINPAIQVFQGSCNGTVMTCSNYSGGTLESYVNTNFVPGQQYYIRVVNALAQLSNGTFSICLTKYPAPANDLCANATTLTPNATCNNISGTFSGALNDGGIPSCANTAPGALQDVWYKFTATDPTMAIAISAQSGNNPAIQILQGSCNGTIIACRNVSYGTAENYFGTIFIPGQEYYVRVINAVEQLTTGTFTICLTNYPTPVNDLCANATTLTPNATCTNISGTFSGALNDGGAASCASSYPNAVQDVWYKFTATHPTMAIAISAQSGNDPAIQILQGSCNGTIIACRNVSYGTAESYFNNIFIPGQEYYVRVINGADQLTTGTFTICLTNYPTPANDLCANATTLTPNATCTNISGTFSGALNDGGAASCASSYPNAVQDVWYKFTATHPTMAIAISAQSGNDPAIQILQGSCNGTIIACRNVSYGTAESYFNNIFIPGQEYYVRVINGADQLTTGTFTICLTNYPTPANDLCANATTLTPNATCTNISGTFSGALNDGGAASCASSYPNAVQDVWYKFTATHPTMAIAISAQSGNDPAIQILQGSCNGTIIACRNVSYGTAESYFNNIFIPGQEYYVRVINGADQLTTGTFTICLTNYPTPTNDLCANATTLTPNATCTNISGTFSGALNDGGAVSCAPNYPNAVQDVWYKFTATHPTMAIAISAQSGNDPAIQILQGSCNGTIIACRNASYSTSESYFNNIFIPGQEYYVRVINGADQLTTGTFTICLTNYPTPANDLCANATTLTPNATCNNISGTFSGSLNDGGAVSCAPNYPNAVQDVWYKFTATHPTMAIAISAQSGNDPAIQILQGSCNGTIIACRNFSYSTSESYFGNIFIPGQEYYVRVINGADQLTTGTFTICLTNYPTPANDLCANATTLTPNATCTNISGTFSGALNDGGAASCASSYPNAVQDVWYKFTATATTMSVAISAQSGTNPAIQLLQGGCNGTSMACANASFGTSESYSATNLIIGQEYYVRVINAGETLTTGTFSICLTGPAPATCTPSVTISTTTTSICAGTSVVFTAVPTNGGTSPSYQWKVNGNIVGTNQATYTTTTLANGSIVTCEMTSNAACASPVTAISNSVAMNVTTPVVPTFTPIPAICSGGTFTLPSNATNGISGIWSPTINNTATTTYTFTPNAGQCAVTTTMTVTVTTINTGVTIQGNTITASATGATYQWINCNGNQPVNGAVNDSFTPTASGSYAVMITQNGCTKTSECVSVTTLGSEEFEQNKWNLYPNPAVDQLFIEIKEADEIIILDMTGKIIRHESLKSGSNTINIGSLASGMYIVKSTTGIHAKFVKK</sequence>
<dbReference type="NCBIfam" id="TIGR04183">
    <property type="entry name" value="Por_Secre_tail"/>
    <property type="match status" value="1"/>
</dbReference>
<dbReference type="EMBL" id="CP101751">
    <property type="protein sequence ID" value="UUC44709.1"/>
    <property type="molecule type" value="Genomic_DNA"/>
</dbReference>
<dbReference type="Pfam" id="PF23759">
    <property type="entry name" value="GBD_T9SS_assoc"/>
    <property type="match status" value="8"/>
</dbReference>
<evidence type="ECO:0000313" key="4">
    <source>
        <dbReference type="EMBL" id="UUC44709.1"/>
    </source>
</evidence>
<dbReference type="RefSeq" id="WP_256550389.1">
    <property type="nucleotide sequence ID" value="NZ_CP101751.1"/>
</dbReference>
<gene>
    <name evidence="4" type="ORF">NOX80_13845</name>
</gene>
<dbReference type="Pfam" id="PF18962">
    <property type="entry name" value="Por_Secre_tail"/>
    <property type="match status" value="1"/>
</dbReference>
<evidence type="ECO:0000313" key="5">
    <source>
        <dbReference type="Proteomes" id="UP001059844"/>
    </source>
</evidence>
<proteinExistence type="predicted"/>
<feature type="chain" id="PRO_5045267952" evidence="2">
    <location>
        <begin position="20"/>
        <end position="1389"/>
    </location>
</feature>
<dbReference type="InterPro" id="IPR007110">
    <property type="entry name" value="Ig-like_dom"/>
</dbReference>
<dbReference type="Gene3D" id="2.60.40.10">
    <property type="entry name" value="Immunoglobulins"/>
    <property type="match status" value="1"/>
</dbReference>
<dbReference type="Proteomes" id="UP001059844">
    <property type="component" value="Chromosome"/>
</dbReference>
<name>A0ABY5IPM5_9FLAO</name>
<reference evidence="4" key="1">
    <citation type="submission" date="2022-07" db="EMBL/GenBank/DDBJ databases">
        <title>Isolation, identification, and degradation of a PFOSA degrading strain from sewage treatment plant.</title>
        <authorList>
            <person name="Zhang L."/>
            <person name="Huo Y."/>
        </authorList>
    </citation>
    <scope>NUCLEOTIDE SEQUENCE</scope>
    <source>
        <strain evidence="4">C1</strain>
    </source>
</reference>
<organism evidence="4 5">
    <name type="scientific">Flavobacterium cerinum</name>
    <dbReference type="NCBI Taxonomy" id="2502784"/>
    <lineage>
        <taxon>Bacteria</taxon>
        <taxon>Pseudomonadati</taxon>
        <taxon>Bacteroidota</taxon>
        <taxon>Flavobacteriia</taxon>
        <taxon>Flavobacteriales</taxon>
        <taxon>Flavobacteriaceae</taxon>
        <taxon>Flavobacterium</taxon>
    </lineage>
</organism>
<keyword evidence="5" id="KW-1185">Reference proteome</keyword>
<dbReference type="Gene3D" id="2.60.40.1220">
    <property type="match status" value="1"/>
</dbReference>
<dbReference type="InterPro" id="IPR026444">
    <property type="entry name" value="Secre_tail"/>
</dbReference>
<feature type="domain" description="Ig-like" evidence="3">
    <location>
        <begin position="1091"/>
        <end position="1168"/>
    </location>
</feature>
<protein>
    <submittedName>
        <fullName evidence="4">T9SS type A sorting domain-containing protein</fullName>
    </submittedName>
</protein>
<dbReference type="PROSITE" id="PS50835">
    <property type="entry name" value="IG_LIKE"/>
    <property type="match status" value="1"/>
</dbReference>
<evidence type="ECO:0000256" key="1">
    <source>
        <dbReference type="ARBA" id="ARBA00022729"/>
    </source>
</evidence>
<accession>A0ABY5IPM5</accession>
<dbReference type="InterPro" id="IPR013783">
    <property type="entry name" value="Ig-like_fold"/>
</dbReference>
<dbReference type="InterPro" id="IPR056600">
    <property type="entry name" value="GBD_T9SS_assoc"/>
</dbReference>
<keyword evidence="1 2" id="KW-0732">Signal</keyword>
<dbReference type="InterPro" id="IPR014755">
    <property type="entry name" value="Cu-Rt/internalin_Ig-like"/>
</dbReference>
<evidence type="ECO:0000256" key="2">
    <source>
        <dbReference type="SAM" id="SignalP"/>
    </source>
</evidence>